<dbReference type="InParanoid" id="A0A369JGW5"/>
<proteinExistence type="predicted"/>
<dbReference type="OrthoDB" id="164951at2759"/>
<sequence>MPAPSNLKPKKATKTQKKFSKDDYTRKKAATTVKKKEHGKAKKTTENYDGHIQRGRKYLTRFSKEEGEAEENWQAGQDEKLSGENEDLEGDEETRLHPSFHKAFDGKPLECMPLTISMFMSEKCFKEKHGISTVHALHAAFKLHYERL</sequence>
<dbReference type="STRING" id="39966.A0A369JGW5"/>
<evidence type="ECO:0000313" key="2">
    <source>
        <dbReference type="EMBL" id="RDB19655.1"/>
    </source>
</evidence>
<organism evidence="2 3">
    <name type="scientific">Hypsizygus marmoreus</name>
    <name type="common">White beech mushroom</name>
    <name type="synonym">Agaricus marmoreus</name>
    <dbReference type="NCBI Taxonomy" id="39966"/>
    <lineage>
        <taxon>Eukaryota</taxon>
        <taxon>Fungi</taxon>
        <taxon>Dikarya</taxon>
        <taxon>Basidiomycota</taxon>
        <taxon>Agaricomycotina</taxon>
        <taxon>Agaricomycetes</taxon>
        <taxon>Agaricomycetidae</taxon>
        <taxon>Agaricales</taxon>
        <taxon>Tricholomatineae</taxon>
        <taxon>Lyophyllaceae</taxon>
        <taxon>Hypsizygus</taxon>
    </lineage>
</organism>
<feature type="region of interest" description="Disordered" evidence="1">
    <location>
        <begin position="1"/>
        <end position="50"/>
    </location>
</feature>
<protein>
    <submittedName>
        <fullName evidence="2">Uncharacterized protein</fullName>
    </submittedName>
</protein>
<feature type="region of interest" description="Disordered" evidence="1">
    <location>
        <begin position="63"/>
        <end position="96"/>
    </location>
</feature>
<accession>A0A369JGW5</accession>
<feature type="compositionally biased region" description="Basic residues" evidence="1">
    <location>
        <begin position="8"/>
        <end position="18"/>
    </location>
</feature>
<keyword evidence="3" id="KW-1185">Reference proteome</keyword>
<feature type="compositionally biased region" description="Basic residues" evidence="1">
    <location>
        <begin position="27"/>
        <end position="42"/>
    </location>
</feature>
<gene>
    <name evidence="2" type="ORF">Hypma_013242</name>
</gene>
<dbReference type="EMBL" id="LUEZ02000077">
    <property type="protein sequence ID" value="RDB19655.1"/>
    <property type="molecule type" value="Genomic_DNA"/>
</dbReference>
<dbReference type="Proteomes" id="UP000076154">
    <property type="component" value="Unassembled WGS sequence"/>
</dbReference>
<comment type="caution">
    <text evidence="2">The sequence shown here is derived from an EMBL/GenBank/DDBJ whole genome shotgun (WGS) entry which is preliminary data.</text>
</comment>
<evidence type="ECO:0000256" key="1">
    <source>
        <dbReference type="SAM" id="MobiDB-lite"/>
    </source>
</evidence>
<dbReference type="AlphaFoldDB" id="A0A369JGW5"/>
<name>A0A369JGW5_HYPMA</name>
<evidence type="ECO:0000313" key="3">
    <source>
        <dbReference type="Proteomes" id="UP000076154"/>
    </source>
</evidence>
<reference evidence="2" key="1">
    <citation type="submission" date="2018-04" db="EMBL/GenBank/DDBJ databases">
        <title>Whole genome sequencing of Hypsizygus marmoreus.</title>
        <authorList>
            <person name="Choi I.-G."/>
            <person name="Min B."/>
            <person name="Kim J.-G."/>
            <person name="Kim S."/>
            <person name="Oh Y.-L."/>
            <person name="Kong W.-S."/>
            <person name="Park H."/>
            <person name="Jeong J."/>
            <person name="Song E.-S."/>
        </authorList>
    </citation>
    <scope>NUCLEOTIDE SEQUENCE [LARGE SCALE GENOMIC DNA]</scope>
    <source>
        <strain evidence="2">51987-8</strain>
    </source>
</reference>